<gene>
    <name evidence="2" type="ORF">HINF_LOCUS4738</name>
</gene>
<keyword evidence="1" id="KW-0812">Transmembrane</keyword>
<feature type="transmembrane region" description="Helical" evidence="1">
    <location>
        <begin position="16"/>
        <end position="35"/>
    </location>
</feature>
<organism evidence="2 3">
    <name type="scientific">Hexamita inflata</name>
    <dbReference type="NCBI Taxonomy" id="28002"/>
    <lineage>
        <taxon>Eukaryota</taxon>
        <taxon>Metamonada</taxon>
        <taxon>Diplomonadida</taxon>
        <taxon>Hexamitidae</taxon>
        <taxon>Hexamitinae</taxon>
        <taxon>Hexamita</taxon>
    </lineage>
</organism>
<evidence type="ECO:0000256" key="1">
    <source>
        <dbReference type="SAM" id="Phobius"/>
    </source>
</evidence>
<keyword evidence="1" id="KW-1133">Transmembrane helix</keyword>
<evidence type="ECO:0000313" key="2">
    <source>
        <dbReference type="EMBL" id="CAL5978352.1"/>
    </source>
</evidence>
<sequence>MTLETFLTYFPFLTRYNVFLIFQTLIGWLQLIHIVKQIGALNQVGTYRFSTDFVTEVKDYFLQDAIFLIDSYCTKLNCSTLFQNHSILHLELQKLNEHKIICIEIVSLQSFFDYYLLKAKFQKLIAKLRLPEQFIRVPKYLLVSHYNILEVSKNFLFQPANNLLKLLLLIVGMCQHGQMNKNYKLIMFLWTYNIMTSVNGARWEMPASGFK</sequence>
<accession>A0ABP1GRY8</accession>
<name>A0ABP1GRY8_9EUKA</name>
<keyword evidence="1" id="KW-0472">Membrane</keyword>
<protein>
    <submittedName>
        <fullName evidence="2">Hypothetical_protein</fullName>
    </submittedName>
</protein>
<dbReference type="EMBL" id="CAXDID020000009">
    <property type="protein sequence ID" value="CAL5978352.1"/>
    <property type="molecule type" value="Genomic_DNA"/>
</dbReference>
<reference evidence="2 3" key="1">
    <citation type="submission" date="2024-07" db="EMBL/GenBank/DDBJ databases">
        <authorList>
            <person name="Akdeniz Z."/>
        </authorList>
    </citation>
    <scope>NUCLEOTIDE SEQUENCE [LARGE SCALE GENOMIC DNA]</scope>
</reference>
<proteinExistence type="predicted"/>
<evidence type="ECO:0000313" key="3">
    <source>
        <dbReference type="Proteomes" id="UP001642409"/>
    </source>
</evidence>
<comment type="caution">
    <text evidence="2">The sequence shown here is derived from an EMBL/GenBank/DDBJ whole genome shotgun (WGS) entry which is preliminary data.</text>
</comment>
<keyword evidence="3" id="KW-1185">Reference proteome</keyword>
<dbReference type="Proteomes" id="UP001642409">
    <property type="component" value="Unassembled WGS sequence"/>
</dbReference>